<comment type="caution">
    <text evidence="1">The sequence shown here is derived from an EMBL/GenBank/DDBJ whole genome shotgun (WGS) entry which is preliminary data.</text>
</comment>
<dbReference type="AlphaFoldDB" id="A0A2T0VUM4"/>
<sequence>MEKNTTKFALQRDAYDDVVILCCLDKLQFDPVPLQRLFAAKTEEEAEQIVCRVLEELATQLAGLQQGLAAQNFAVMLKLCRKIRLVAEQIGLTEMAITAGHIQTCLKQSDGIALEATLARLERAFDFAVSEVWNFRQR</sequence>
<name>A0A2T0VUM4_9RHOB</name>
<reference evidence="1 2" key="1">
    <citation type="submission" date="2018-03" db="EMBL/GenBank/DDBJ databases">
        <title>Genomic Encyclopedia of Archaeal and Bacterial Type Strains, Phase II (KMG-II): from individual species to whole genera.</title>
        <authorList>
            <person name="Goeker M."/>
        </authorList>
    </citation>
    <scope>NUCLEOTIDE SEQUENCE [LARGE SCALE GENOMIC DNA]</scope>
    <source>
        <strain evidence="1 2">DSM 101533</strain>
    </source>
</reference>
<protein>
    <recommendedName>
        <fullName evidence="3">Hpt domain-containing protein</fullName>
    </recommendedName>
</protein>
<dbReference type="GO" id="GO:0000160">
    <property type="term" value="P:phosphorelay signal transduction system"/>
    <property type="evidence" value="ECO:0007669"/>
    <property type="project" value="InterPro"/>
</dbReference>
<keyword evidence="2" id="KW-1185">Reference proteome</keyword>
<evidence type="ECO:0000313" key="1">
    <source>
        <dbReference type="EMBL" id="PRY75198.1"/>
    </source>
</evidence>
<organism evidence="1 2">
    <name type="scientific">Yoonia maritima</name>
    <dbReference type="NCBI Taxonomy" id="1435347"/>
    <lineage>
        <taxon>Bacteria</taxon>
        <taxon>Pseudomonadati</taxon>
        <taxon>Pseudomonadota</taxon>
        <taxon>Alphaproteobacteria</taxon>
        <taxon>Rhodobacterales</taxon>
        <taxon>Paracoccaceae</taxon>
        <taxon>Yoonia</taxon>
    </lineage>
</organism>
<dbReference type="EMBL" id="PVTP01000013">
    <property type="protein sequence ID" value="PRY75198.1"/>
    <property type="molecule type" value="Genomic_DNA"/>
</dbReference>
<gene>
    <name evidence="1" type="ORF">CLV80_1138</name>
</gene>
<accession>A0A2T0VUM4</accession>
<dbReference type="RefSeq" id="WP_106358890.1">
    <property type="nucleotide sequence ID" value="NZ_PVTP01000013.1"/>
</dbReference>
<dbReference type="Gene3D" id="1.20.120.160">
    <property type="entry name" value="HPT domain"/>
    <property type="match status" value="1"/>
</dbReference>
<evidence type="ECO:0008006" key="3">
    <source>
        <dbReference type="Google" id="ProtNLM"/>
    </source>
</evidence>
<dbReference type="OrthoDB" id="7873775at2"/>
<dbReference type="Proteomes" id="UP000238007">
    <property type="component" value="Unassembled WGS sequence"/>
</dbReference>
<evidence type="ECO:0000313" key="2">
    <source>
        <dbReference type="Proteomes" id="UP000238007"/>
    </source>
</evidence>
<dbReference type="InterPro" id="IPR036641">
    <property type="entry name" value="HPT_dom_sf"/>
</dbReference>
<dbReference type="SUPFAM" id="SSF47226">
    <property type="entry name" value="Histidine-containing phosphotransfer domain, HPT domain"/>
    <property type="match status" value="1"/>
</dbReference>
<proteinExistence type="predicted"/>